<dbReference type="RefSeq" id="XP_040775048.1">
    <property type="nucleotide sequence ID" value="XM_040916015.1"/>
</dbReference>
<gene>
    <name evidence="2" type="ORF">M406DRAFT_235236</name>
</gene>
<protein>
    <recommendedName>
        <fullName evidence="1">WW domain-containing protein</fullName>
    </recommendedName>
</protein>
<feature type="domain" description="WW" evidence="1">
    <location>
        <begin position="1"/>
        <end position="23"/>
    </location>
</feature>
<dbReference type="Gene3D" id="2.20.70.10">
    <property type="match status" value="2"/>
</dbReference>
<reference evidence="2" key="1">
    <citation type="journal article" date="2020" name="Phytopathology">
        <title>Genome sequence of the chestnut blight fungus Cryphonectria parasitica EP155: A fundamental resource for an archetypical invasive plant pathogen.</title>
        <authorList>
            <person name="Crouch J.A."/>
            <person name="Dawe A."/>
            <person name="Aerts A."/>
            <person name="Barry K."/>
            <person name="Churchill A.C.L."/>
            <person name="Grimwood J."/>
            <person name="Hillman B."/>
            <person name="Milgroom M.G."/>
            <person name="Pangilinan J."/>
            <person name="Smith M."/>
            <person name="Salamov A."/>
            <person name="Schmutz J."/>
            <person name="Yadav J."/>
            <person name="Grigoriev I.V."/>
            <person name="Nuss D."/>
        </authorList>
    </citation>
    <scope>NUCLEOTIDE SEQUENCE</scope>
    <source>
        <strain evidence="2">EP155</strain>
    </source>
</reference>
<feature type="domain" description="WW" evidence="1">
    <location>
        <begin position="28"/>
        <end position="59"/>
    </location>
</feature>
<evidence type="ECO:0000259" key="1">
    <source>
        <dbReference type="PROSITE" id="PS50020"/>
    </source>
</evidence>
<sequence length="59" mass="7151">PTNGRTYWVNHTTKTTSWIHPTKKIYTEGLPWPWERRFDDKGRAYYLDHEAETTSWLNP</sequence>
<dbReference type="SMART" id="SM00456">
    <property type="entry name" value="WW"/>
    <property type="match status" value="2"/>
</dbReference>
<dbReference type="EMBL" id="MU032348">
    <property type="protein sequence ID" value="KAF3764087.1"/>
    <property type="molecule type" value="Genomic_DNA"/>
</dbReference>
<dbReference type="Proteomes" id="UP000803844">
    <property type="component" value="Unassembled WGS sequence"/>
</dbReference>
<feature type="non-terminal residue" evidence="2">
    <location>
        <position position="59"/>
    </location>
</feature>
<evidence type="ECO:0000313" key="2">
    <source>
        <dbReference type="EMBL" id="KAF3764087.1"/>
    </source>
</evidence>
<dbReference type="PROSITE" id="PS01159">
    <property type="entry name" value="WW_DOMAIN_1"/>
    <property type="match status" value="1"/>
</dbReference>
<dbReference type="OrthoDB" id="5244269at2759"/>
<dbReference type="InterPro" id="IPR036020">
    <property type="entry name" value="WW_dom_sf"/>
</dbReference>
<comment type="caution">
    <text evidence="2">The sequence shown here is derived from an EMBL/GenBank/DDBJ whole genome shotgun (WGS) entry which is preliminary data.</text>
</comment>
<proteinExistence type="predicted"/>
<accession>A0A9P5CN96</accession>
<dbReference type="SUPFAM" id="SSF51045">
    <property type="entry name" value="WW domain"/>
    <property type="match status" value="2"/>
</dbReference>
<organism evidence="2 3">
    <name type="scientific">Cryphonectria parasitica (strain ATCC 38755 / EP155)</name>
    <dbReference type="NCBI Taxonomy" id="660469"/>
    <lineage>
        <taxon>Eukaryota</taxon>
        <taxon>Fungi</taxon>
        <taxon>Dikarya</taxon>
        <taxon>Ascomycota</taxon>
        <taxon>Pezizomycotina</taxon>
        <taxon>Sordariomycetes</taxon>
        <taxon>Sordariomycetidae</taxon>
        <taxon>Diaporthales</taxon>
        <taxon>Cryphonectriaceae</taxon>
        <taxon>Cryphonectria-Endothia species complex</taxon>
        <taxon>Cryphonectria</taxon>
    </lineage>
</organism>
<name>A0A9P5CN96_CRYP1</name>
<dbReference type="InterPro" id="IPR001202">
    <property type="entry name" value="WW_dom"/>
</dbReference>
<keyword evidence="3" id="KW-1185">Reference proteome</keyword>
<dbReference type="AlphaFoldDB" id="A0A9P5CN96"/>
<dbReference type="PROSITE" id="PS50020">
    <property type="entry name" value="WW_DOMAIN_2"/>
    <property type="match status" value="2"/>
</dbReference>
<feature type="non-terminal residue" evidence="2">
    <location>
        <position position="1"/>
    </location>
</feature>
<dbReference type="GeneID" id="63833144"/>
<evidence type="ECO:0000313" key="3">
    <source>
        <dbReference type="Proteomes" id="UP000803844"/>
    </source>
</evidence>
<dbReference type="Pfam" id="PF00397">
    <property type="entry name" value="WW"/>
    <property type="match status" value="2"/>
</dbReference>